<dbReference type="InterPro" id="IPR021005">
    <property type="entry name" value="Znf_CGNR"/>
</dbReference>
<dbReference type="OrthoDB" id="123307at2"/>
<organism evidence="3 4">
    <name type="scientific">Microbacterium radiodurans</name>
    <dbReference type="NCBI Taxonomy" id="661398"/>
    <lineage>
        <taxon>Bacteria</taxon>
        <taxon>Bacillati</taxon>
        <taxon>Actinomycetota</taxon>
        <taxon>Actinomycetes</taxon>
        <taxon>Micrococcales</taxon>
        <taxon>Microbacteriaceae</taxon>
        <taxon>Microbacterium</taxon>
    </lineage>
</organism>
<dbReference type="RefSeq" id="WP_150417753.1">
    <property type="nucleotide sequence ID" value="NZ_VYRZ01000001.1"/>
</dbReference>
<sequence>MEQDEELLLAVLNSEPVIDGRRSDHLDGEPGDRLVRSWGGTGSAGERDELRRVRSALHAAIRSSDAEALTVLAEVVSPAVQVPHVTSDGLSWRLTAPADRLLAVQAVAAWSSVVARFPGRVRACANGQCNLFLVDHSRPGTAKWCSMAACGNRMKARAHAERARGRGRLSSADDAGDGRAQ</sequence>
<evidence type="ECO:0000313" key="3">
    <source>
        <dbReference type="EMBL" id="KAA9089133.1"/>
    </source>
</evidence>
<comment type="caution">
    <text evidence="3">The sequence shown here is derived from an EMBL/GenBank/DDBJ whole genome shotgun (WGS) entry which is preliminary data.</text>
</comment>
<dbReference type="AlphaFoldDB" id="A0A5J5ISZ1"/>
<dbReference type="PANTHER" id="PTHR35525">
    <property type="entry name" value="BLL6575 PROTEIN"/>
    <property type="match status" value="1"/>
</dbReference>
<dbReference type="SUPFAM" id="SSF160904">
    <property type="entry name" value="Jann2411-like"/>
    <property type="match status" value="1"/>
</dbReference>
<evidence type="ECO:0000259" key="2">
    <source>
        <dbReference type="Pfam" id="PF11706"/>
    </source>
</evidence>
<keyword evidence="4" id="KW-1185">Reference proteome</keyword>
<protein>
    <submittedName>
        <fullName evidence="3">CGNR zinc finger domain-containing protein</fullName>
    </submittedName>
</protein>
<feature type="domain" description="Zinc finger CGNR" evidence="2">
    <location>
        <begin position="120"/>
        <end position="162"/>
    </location>
</feature>
<feature type="compositionally biased region" description="Basic and acidic residues" evidence="1">
    <location>
        <begin position="20"/>
        <end position="35"/>
    </location>
</feature>
<evidence type="ECO:0000256" key="1">
    <source>
        <dbReference type="SAM" id="MobiDB-lite"/>
    </source>
</evidence>
<dbReference type="EMBL" id="VYRZ01000001">
    <property type="protein sequence ID" value="KAA9089133.1"/>
    <property type="molecule type" value="Genomic_DNA"/>
</dbReference>
<feature type="region of interest" description="Disordered" evidence="1">
    <location>
        <begin position="20"/>
        <end position="43"/>
    </location>
</feature>
<dbReference type="InterPro" id="IPR010852">
    <property type="entry name" value="ABATE"/>
</dbReference>
<gene>
    <name evidence="3" type="ORF">F6B42_01120</name>
</gene>
<proteinExistence type="predicted"/>
<dbReference type="Gene3D" id="1.10.3300.10">
    <property type="entry name" value="Jann2411-like domain"/>
    <property type="match status" value="1"/>
</dbReference>
<dbReference type="InterPro" id="IPR023286">
    <property type="entry name" value="ABATE_dom_sf"/>
</dbReference>
<name>A0A5J5ISZ1_9MICO</name>
<dbReference type="Proteomes" id="UP000327039">
    <property type="component" value="Unassembled WGS sequence"/>
</dbReference>
<dbReference type="PANTHER" id="PTHR35525:SF3">
    <property type="entry name" value="BLL6575 PROTEIN"/>
    <property type="match status" value="1"/>
</dbReference>
<dbReference type="Pfam" id="PF11706">
    <property type="entry name" value="zf-CGNR"/>
    <property type="match status" value="1"/>
</dbReference>
<accession>A0A5J5ISZ1</accession>
<evidence type="ECO:0000313" key="4">
    <source>
        <dbReference type="Proteomes" id="UP000327039"/>
    </source>
</evidence>
<feature type="region of interest" description="Disordered" evidence="1">
    <location>
        <begin position="160"/>
        <end position="181"/>
    </location>
</feature>
<reference evidence="4" key="1">
    <citation type="submission" date="2019-09" db="EMBL/GenBank/DDBJ databases">
        <title>Mumia zhuanghuii sp. nov. isolated from the intestinal contents of plateau pika (Ochotona curzoniae) in the Qinghai-Tibet plateau of China.</title>
        <authorList>
            <person name="Tian Z."/>
        </authorList>
    </citation>
    <scope>NUCLEOTIDE SEQUENCE [LARGE SCALE GENOMIC DNA]</scope>
    <source>
        <strain evidence="4">DSM 25564</strain>
    </source>
</reference>